<dbReference type="Pfam" id="PF00440">
    <property type="entry name" value="TetR_N"/>
    <property type="match status" value="1"/>
</dbReference>
<dbReference type="SUPFAM" id="SSF46689">
    <property type="entry name" value="Homeodomain-like"/>
    <property type="match status" value="1"/>
</dbReference>
<evidence type="ECO:0000256" key="3">
    <source>
        <dbReference type="ARBA" id="ARBA00023163"/>
    </source>
</evidence>
<dbReference type="GO" id="GO:0000976">
    <property type="term" value="F:transcription cis-regulatory region binding"/>
    <property type="evidence" value="ECO:0007669"/>
    <property type="project" value="TreeGrafter"/>
</dbReference>
<dbReference type="InterPro" id="IPR001647">
    <property type="entry name" value="HTH_TetR"/>
</dbReference>
<dbReference type="AlphaFoldDB" id="A0A2I1PBV1"/>
<evidence type="ECO:0000256" key="2">
    <source>
        <dbReference type="ARBA" id="ARBA00023125"/>
    </source>
</evidence>
<dbReference type="PROSITE" id="PS50977">
    <property type="entry name" value="HTH_TETR_2"/>
    <property type="match status" value="1"/>
</dbReference>
<dbReference type="Gene3D" id="1.10.357.10">
    <property type="entry name" value="Tetracycline Repressor, domain 2"/>
    <property type="match status" value="1"/>
</dbReference>
<feature type="DNA-binding region" description="H-T-H motif" evidence="4">
    <location>
        <begin position="33"/>
        <end position="52"/>
    </location>
</feature>
<name>A0A2I1PBV1_9MICO</name>
<dbReference type="PANTHER" id="PTHR30055:SF234">
    <property type="entry name" value="HTH-TYPE TRANSCRIPTIONAL REGULATOR BETI"/>
    <property type="match status" value="1"/>
</dbReference>
<dbReference type="EMBL" id="PKIZ01000006">
    <property type="protein sequence ID" value="PKZ42105.1"/>
    <property type="molecule type" value="Genomic_DNA"/>
</dbReference>
<dbReference type="PRINTS" id="PR00455">
    <property type="entry name" value="HTHTETR"/>
</dbReference>
<dbReference type="RefSeq" id="WP_101849378.1">
    <property type="nucleotide sequence ID" value="NZ_PKIZ01000006.1"/>
</dbReference>
<dbReference type="OrthoDB" id="5242390at2"/>
<accession>A0A2I1PBV1</accession>
<reference evidence="6 7" key="1">
    <citation type="submission" date="2017-12" db="EMBL/GenBank/DDBJ databases">
        <title>Phylogenetic diversity of female urinary microbiome.</title>
        <authorList>
            <person name="Thomas-White K."/>
            <person name="Wolfe A.J."/>
        </authorList>
    </citation>
    <scope>NUCLEOTIDE SEQUENCE [LARGE SCALE GENOMIC DNA]</scope>
    <source>
        <strain evidence="6 7">UMB1298</strain>
    </source>
</reference>
<feature type="domain" description="HTH tetR-type" evidence="5">
    <location>
        <begin position="10"/>
        <end position="70"/>
    </location>
</feature>
<proteinExistence type="predicted"/>
<sequence length="204" mass="21806">MPRLTPQRREAQRQRIVDAARTAMLRDGLQATSMARVIEESGLSAGAIYGYFASKDELVVAVAVEVIRTRLASMATLAEERPVPHPTAALGAFVGQLPQGREAALVLDIWASAAHHEALRERTGAVFAEVSQGALTYLEAWFTHGRGLTPAAAATEARRALPALLALGQGFIVQSTLLGTPSPEDFRAAVEALWPTPEETPDGE</sequence>
<keyword evidence="3" id="KW-0804">Transcription</keyword>
<evidence type="ECO:0000256" key="1">
    <source>
        <dbReference type="ARBA" id="ARBA00023015"/>
    </source>
</evidence>
<dbReference type="Proteomes" id="UP000234206">
    <property type="component" value="Unassembled WGS sequence"/>
</dbReference>
<organism evidence="6 7">
    <name type="scientific">Kytococcus schroeteri</name>
    <dbReference type="NCBI Taxonomy" id="138300"/>
    <lineage>
        <taxon>Bacteria</taxon>
        <taxon>Bacillati</taxon>
        <taxon>Actinomycetota</taxon>
        <taxon>Actinomycetes</taxon>
        <taxon>Micrococcales</taxon>
        <taxon>Kytococcaceae</taxon>
        <taxon>Kytococcus</taxon>
    </lineage>
</organism>
<keyword evidence="1" id="KW-0805">Transcription regulation</keyword>
<keyword evidence="7" id="KW-1185">Reference proteome</keyword>
<keyword evidence="2 4" id="KW-0238">DNA-binding</keyword>
<dbReference type="GO" id="GO:0003700">
    <property type="term" value="F:DNA-binding transcription factor activity"/>
    <property type="evidence" value="ECO:0007669"/>
    <property type="project" value="TreeGrafter"/>
</dbReference>
<evidence type="ECO:0000313" key="7">
    <source>
        <dbReference type="Proteomes" id="UP000234206"/>
    </source>
</evidence>
<dbReference type="InterPro" id="IPR023772">
    <property type="entry name" value="DNA-bd_HTH_TetR-type_CS"/>
</dbReference>
<dbReference type="PROSITE" id="PS01081">
    <property type="entry name" value="HTH_TETR_1"/>
    <property type="match status" value="1"/>
</dbReference>
<dbReference type="PANTHER" id="PTHR30055">
    <property type="entry name" value="HTH-TYPE TRANSCRIPTIONAL REGULATOR RUTR"/>
    <property type="match status" value="1"/>
</dbReference>
<evidence type="ECO:0000259" key="5">
    <source>
        <dbReference type="PROSITE" id="PS50977"/>
    </source>
</evidence>
<dbReference type="InterPro" id="IPR009057">
    <property type="entry name" value="Homeodomain-like_sf"/>
</dbReference>
<dbReference type="InterPro" id="IPR050109">
    <property type="entry name" value="HTH-type_TetR-like_transc_reg"/>
</dbReference>
<protein>
    <recommendedName>
        <fullName evidence="5">HTH tetR-type domain-containing protein</fullName>
    </recommendedName>
</protein>
<gene>
    <name evidence="6" type="ORF">CYJ76_04465</name>
</gene>
<comment type="caution">
    <text evidence="6">The sequence shown here is derived from an EMBL/GenBank/DDBJ whole genome shotgun (WGS) entry which is preliminary data.</text>
</comment>
<evidence type="ECO:0000256" key="4">
    <source>
        <dbReference type="PROSITE-ProRule" id="PRU00335"/>
    </source>
</evidence>
<evidence type="ECO:0000313" key="6">
    <source>
        <dbReference type="EMBL" id="PKZ42105.1"/>
    </source>
</evidence>